<proteinExistence type="predicted"/>
<protein>
    <submittedName>
        <fullName evidence="1">DUF1688-domain-containing protein</fullName>
    </submittedName>
</protein>
<sequence>MTLLPQEYLRTLPSIRERCTKVYEKAKQGESTSFDINEAALSNIVNHVVSTTTRRFPDLSKIPPHSRLRHFDQSRLTELRQRWTRDNVDRVEQARRLIDLVLVSVLVDAGAGQVWKYTTREGERVGRSEGLALASFDMFLNGYFSSSADVPDRVDVRGLDKITTERMTQGFQVTETNQMVGLEGRSNLLKRLAQVLDEQATYFPSAHGEPRRPGHLVDYLLNNIDSTKKSIRIEALWTAVMSLGAMWPARVQIDGIQLGDVWPCATLTDLGNYENLVPFHKLSQWLTYSLIEAIELTLGITVEGVELMTGLPEYRNGGLLVDYGLLTLKPDEVKRATVKEGELPVFEGSDPAIVEWRALTVVYLDIIKAKVEEKLGQTLSLAQVLEGGTWTAGREIAAKLRPENGGPPIVIKSDGTIF</sequence>
<reference evidence="1 2" key="1">
    <citation type="journal article" date="2016" name="Proc. Natl. Acad. Sci. U.S.A.">
        <title>Lipid metabolic changes in an early divergent fungus govern the establishment of a mutualistic symbiosis with endobacteria.</title>
        <authorList>
            <person name="Lastovetsky O.A."/>
            <person name="Gaspar M.L."/>
            <person name="Mondo S.J."/>
            <person name="LaButti K.M."/>
            <person name="Sandor L."/>
            <person name="Grigoriev I.V."/>
            <person name="Henry S.A."/>
            <person name="Pawlowska T.E."/>
        </authorList>
    </citation>
    <scope>NUCLEOTIDE SEQUENCE [LARGE SCALE GENOMIC DNA]</scope>
    <source>
        <strain evidence="1 2">ATCC 11559</strain>
    </source>
</reference>
<dbReference type="AlphaFoldDB" id="A0A0A1P1I6"/>
<dbReference type="VEuPathDB" id="FungiDB:BCV72DRAFT_197238"/>
<dbReference type="EMBL" id="KV921295">
    <property type="protein sequence ID" value="ORE20350.1"/>
    <property type="molecule type" value="Genomic_DNA"/>
</dbReference>
<dbReference type="InterPro" id="IPR012469">
    <property type="entry name" value="DUF1688"/>
</dbReference>
<dbReference type="PANTHER" id="PTHR31687:SF3">
    <property type="entry name" value="PROTEIN URG3"/>
    <property type="match status" value="1"/>
</dbReference>
<organism evidence="1 2">
    <name type="scientific">Rhizopus microsporus</name>
    <dbReference type="NCBI Taxonomy" id="58291"/>
    <lineage>
        <taxon>Eukaryota</taxon>
        <taxon>Fungi</taxon>
        <taxon>Fungi incertae sedis</taxon>
        <taxon>Mucoromycota</taxon>
        <taxon>Mucoromycotina</taxon>
        <taxon>Mucoromycetes</taxon>
        <taxon>Mucorales</taxon>
        <taxon>Mucorineae</taxon>
        <taxon>Rhizopodaceae</taxon>
        <taxon>Rhizopus</taxon>
    </lineage>
</organism>
<evidence type="ECO:0000313" key="1">
    <source>
        <dbReference type="EMBL" id="ORE20350.1"/>
    </source>
</evidence>
<dbReference type="Pfam" id="PF07958">
    <property type="entry name" value="DUF1688"/>
    <property type="match status" value="1"/>
</dbReference>
<name>A0A0A1P1I6_RHIZD</name>
<dbReference type="Proteomes" id="UP000242381">
    <property type="component" value="Unassembled WGS sequence"/>
</dbReference>
<dbReference type="OMA" id="VPMFTAD"/>
<gene>
    <name evidence="1" type="ORF">BCV71DRAFT_85201</name>
</gene>
<dbReference type="PANTHER" id="PTHR31687">
    <property type="match status" value="1"/>
</dbReference>
<evidence type="ECO:0000313" key="2">
    <source>
        <dbReference type="Proteomes" id="UP000242381"/>
    </source>
</evidence>
<accession>A0A0A1P1I6</accession>